<evidence type="ECO:0000313" key="8">
    <source>
        <dbReference type="Proteomes" id="UP000799092"/>
    </source>
</evidence>
<keyword evidence="3 5" id="KW-1133">Transmembrane helix</keyword>
<feature type="transmembrane region" description="Helical" evidence="5">
    <location>
        <begin position="117"/>
        <end position="134"/>
    </location>
</feature>
<dbReference type="GO" id="GO:0016020">
    <property type="term" value="C:membrane"/>
    <property type="evidence" value="ECO:0007669"/>
    <property type="project" value="UniProtKB-SubCell"/>
</dbReference>
<feature type="transmembrane region" description="Helical" evidence="5">
    <location>
        <begin position="379"/>
        <end position="397"/>
    </location>
</feature>
<dbReference type="EMBL" id="WJNG01000015">
    <property type="protein sequence ID" value="MRH44313.1"/>
    <property type="molecule type" value="Genomic_DNA"/>
</dbReference>
<gene>
    <name evidence="7" type="ORF">GH741_16845</name>
</gene>
<dbReference type="PANTHER" id="PTHR37422:SF13">
    <property type="entry name" value="LIPOPOLYSACCHARIDE BIOSYNTHESIS PROTEIN PA4999-RELATED"/>
    <property type="match status" value="1"/>
</dbReference>
<evidence type="ECO:0000259" key="6">
    <source>
        <dbReference type="Pfam" id="PF04932"/>
    </source>
</evidence>
<feature type="transmembrane region" description="Helical" evidence="5">
    <location>
        <begin position="403"/>
        <end position="419"/>
    </location>
</feature>
<dbReference type="Proteomes" id="UP000799092">
    <property type="component" value="Unassembled WGS sequence"/>
</dbReference>
<proteinExistence type="predicted"/>
<feature type="transmembrane region" description="Helical" evidence="5">
    <location>
        <begin position="340"/>
        <end position="367"/>
    </location>
</feature>
<feature type="transmembrane region" description="Helical" evidence="5">
    <location>
        <begin position="236"/>
        <end position="253"/>
    </location>
</feature>
<feature type="transmembrane region" description="Helical" evidence="5">
    <location>
        <begin position="93"/>
        <end position="110"/>
    </location>
</feature>
<feature type="transmembrane region" description="Helical" evidence="5">
    <location>
        <begin position="210"/>
        <end position="227"/>
    </location>
</feature>
<evidence type="ECO:0000256" key="1">
    <source>
        <dbReference type="ARBA" id="ARBA00004141"/>
    </source>
</evidence>
<organism evidence="7 8">
    <name type="scientific">Aquibacillus halophilus</name>
    <dbReference type="NCBI Taxonomy" id="930132"/>
    <lineage>
        <taxon>Bacteria</taxon>
        <taxon>Bacillati</taxon>
        <taxon>Bacillota</taxon>
        <taxon>Bacilli</taxon>
        <taxon>Bacillales</taxon>
        <taxon>Bacillaceae</taxon>
        <taxon>Aquibacillus</taxon>
    </lineage>
</organism>
<reference evidence="7" key="1">
    <citation type="submission" date="2019-11" db="EMBL/GenBank/DDBJ databases">
        <authorList>
            <person name="Li J."/>
        </authorList>
    </citation>
    <scope>NUCLEOTIDE SEQUENCE</scope>
    <source>
        <strain evidence="7">B6B</strain>
    </source>
</reference>
<dbReference type="RefSeq" id="WP_153737917.1">
    <property type="nucleotide sequence ID" value="NZ_WJNG01000015.1"/>
</dbReference>
<evidence type="ECO:0000313" key="7">
    <source>
        <dbReference type="EMBL" id="MRH44313.1"/>
    </source>
</evidence>
<feature type="transmembrane region" description="Helical" evidence="5">
    <location>
        <begin position="188"/>
        <end position="204"/>
    </location>
</feature>
<dbReference type="InterPro" id="IPR051533">
    <property type="entry name" value="WaaL-like"/>
</dbReference>
<keyword evidence="2 5" id="KW-0812">Transmembrane</keyword>
<keyword evidence="4 5" id="KW-0472">Membrane</keyword>
<evidence type="ECO:0000256" key="5">
    <source>
        <dbReference type="SAM" id="Phobius"/>
    </source>
</evidence>
<dbReference type="InterPro" id="IPR007016">
    <property type="entry name" value="O-antigen_ligase-rel_domated"/>
</dbReference>
<comment type="subcellular location">
    <subcellularLocation>
        <location evidence="1">Membrane</location>
        <topology evidence="1">Multi-pass membrane protein</topology>
    </subcellularLocation>
</comment>
<keyword evidence="8" id="KW-1185">Reference proteome</keyword>
<protein>
    <recommendedName>
        <fullName evidence="6">O-antigen ligase-related domain-containing protein</fullName>
    </recommendedName>
</protein>
<feature type="transmembrane region" description="Helical" evidence="5">
    <location>
        <begin position="163"/>
        <end position="181"/>
    </location>
</feature>
<dbReference type="AlphaFoldDB" id="A0A6A8DF77"/>
<evidence type="ECO:0000256" key="3">
    <source>
        <dbReference type="ARBA" id="ARBA00022989"/>
    </source>
</evidence>
<comment type="caution">
    <text evidence="7">The sequence shown here is derived from an EMBL/GenBank/DDBJ whole genome shotgun (WGS) entry which is preliminary data.</text>
</comment>
<accession>A0A6A8DF77</accession>
<feature type="domain" description="O-antigen ligase-related" evidence="6">
    <location>
        <begin position="195"/>
        <end position="356"/>
    </location>
</feature>
<dbReference type="Pfam" id="PF04932">
    <property type="entry name" value="Wzy_C"/>
    <property type="match status" value="1"/>
</dbReference>
<name>A0A6A8DF77_9BACI</name>
<feature type="transmembrane region" description="Helical" evidence="5">
    <location>
        <begin position="60"/>
        <end position="81"/>
    </location>
</feature>
<sequence length="442" mass="51606">MIYLFSLIFPLFVFPWVYDLYHTFTKFVFLLLFTSILLIYYFVKKEKIEMKKQPFSTEQYLVIAFGILVVISTVFSLDYSYSIFGRPVRHEGSLTMLCYLTLFLLTYRLINFKEYRIFKVLVYSGIFITVYGVIEHFNFNILSWDYTPDKSTRIQTFFDNPNFYGSYLIIITVVSIFLLLHSTKKWDIFFFFISSSLFFLNIIYTSNRSSLVGLFFSLLFLTFFVVSRRKHLWKRWILLVVSFLLLMTITSTLEGNGYINRMLSLVNDTSNLVSGNQTGQEGANRIFIWTESLPLLKEYFWVGSGPDTFAEVFPGNDDKEKLLHYFGTEDMTVDKAHNEYLQIAVTIGVPALIIYLIFLYRILFIGFKAVKYMNDSQKILHYGLLATIIGYLSQAFFNISMPSVAPLFWILLGLCYGTSMEHIKTSKENNKVIDDENPPIAM</sequence>
<dbReference type="OrthoDB" id="1762823at2"/>
<feature type="transmembrane region" description="Helical" evidence="5">
    <location>
        <begin position="20"/>
        <end position="40"/>
    </location>
</feature>
<dbReference type="PANTHER" id="PTHR37422">
    <property type="entry name" value="TEICHURONIC ACID BIOSYNTHESIS PROTEIN TUAE"/>
    <property type="match status" value="1"/>
</dbReference>
<evidence type="ECO:0000256" key="4">
    <source>
        <dbReference type="ARBA" id="ARBA00023136"/>
    </source>
</evidence>
<evidence type="ECO:0000256" key="2">
    <source>
        <dbReference type="ARBA" id="ARBA00022692"/>
    </source>
</evidence>